<proteinExistence type="predicted"/>
<organism evidence="2 3">
    <name type="scientific">Exophiala oligosperma</name>
    <dbReference type="NCBI Taxonomy" id="215243"/>
    <lineage>
        <taxon>Eukaryota</taxon>
        <taxon>Fungi</taxon>
        <taxon>Dikarya</taxon>
        <taxon>Ascomycota</taxon>
        <taxon>Pezizomycotina</taxon>
        <taxon>Eurotiomycetes</taxon>
        <taxon>Chaetothyriomycetidae</taxon>
        <taxon>Chaetothyriales</taxon>
        <taxon>Herpotrichiellaceae</taxon>
        <taxon>Exophiala</taxon>
    </lineage>
</organism>
<dbReference type="RefSeq" id="XP_016257716.1">
    <property type="nucleotide sequence ID" value="XM_016412096.1"/>
</dbReference>
<dbReference type="InterPro" id="IPR022099">
    <property type="entry name" value="DUF3638"/>
</dbReference>
<dbReference type="HOGENOM" id="CLU_1865125_0_0_1"/>
<dbReference type="GeneID" id="27362612"/>
<gene>
    <name evidence="2" type="ORF">PV06_10538</name>
</gene>
<keyword evidence="3" id="KW-1185">Reference proteome</keyword>
<dbReference type="VEuPathDB" id="FungiDB:PV06_10538"/>
<dbReference type="Proteomes" id="UP000053342">
    <property type="component" value="Unassembled WGS sequence"/>
</dbReference>
<dbReference type="Pfam" id="PF12340">
    <property type="entry name" value="DUF3638"/>
    <property type="match status" value="1"/>
</dbReference>
<accession>A0A0D2D5B0</accession>
<feature type="domain" description="DUF3638" evidence="1">
    <location>
        <begin position="1"/>
        <end position="135"/>
    </location>
</feature>
<evidence type="ECO:0000313" key="2">
    <source>
        <dbReference type="EMBL" id="KIW37500.1"/>
    </source>
</evidence>
<dbReference type="AlphaFoldDB" id="A0A0D2D5B0"/>
<sequence length="137" mass="15596">MVVAIAANTNQLVRVIILKQLANAILEILLNRLGGLLSWRIIFLPFSRSVNLFTSQLGELRQFLDRSMKIGAVMLAQPEHILSFELYGPDQCLREASHEGCAAIDLQNWFDNHVCDVLDESDELLNPKYQLIYTIRL</sequence>
<reference evidence="2 3" key="1">
    <citation type="submission" date="2015-01" db="EMBL/GenBank/DDBJ databases">
        <title>The Genome Sequence of Exophiala oligosperma CBS72588.</title>
        <authorList>
            <consortium name="The Broad Institute Genomics Platform"/>
            <person name="Cuomo C."/>
            <person name="de Hoog S."/>
            <person name="Gorbushina A."/>
            <person name="Stielow B."/>
            <person name="Teixiera M."/>
            <person name="Abouelleil A."/>
            <person name="Chapman S.B."/>
            <person name="Priest M."/>
            <person name="Young S.K."/>
            <person name="Wortman J."/>
            <person name="Nusbaum C."/>
            <person name="Birren B."/>
        </authorList>
    </citation>
    <scope>NUCLEOTIDE SEQUENCE [LARGE SCALE GENOMIC DNA]</scope>
    <source>
        <strain evidence="2 3">CBS 72588</strain>
    </source>
</reference>
<name>A0A0D2D5B0_9EURO</name>
<evidence type="ECO:0000313" key="3">
    <source>
        <dbReference type="Proteomes" id="UP000053342"/>
    </source>
</evidence>
<dbReference type="EMBL" id="KN847344">
    <property type="protein sequence ID" value="KIW37500.1"/>
    <property type="molecule type" value="Genomic_DNA"/>
</dbReference>
<evidence type="ECO:0000259" key="1">
    <source>
        <dbReference type="Pfam" id="PF12340"/>
    </source>
</evidence>
<dbReference type="OrthoDB" id="3182339at2759"/>
<dbReference type="STRING" id="215243.A0A0D2D5B0"/>
<protein>
    <recommendedName>
        <fullName evidence="1">DUF3638 domain-containing protein</fullName>
    </recommendedName>
</protein>